<accession>V7I7F9</accession>
<sequence>MEDRGSEKARASNIIWTAAGDYAFKPEMRAYDERGKADIYWNQVIGAAHRYYEFEKVIAFFGTLEGDRNAVIFRNLMWLGIENGTFLKGLEERPAIGPLREAYALKTLGKWEGKEPYDEVDEIEIAHYRRALGLKAEGTPLATKILDELEFDASMDTDMIIVRMNHILEGYFEFLPLDEKGMKPKRTRSGREMVHLGGRRRLTQGVPYLKRLSFGTAEYNGEIRIGDAEGKSGFSLQLLKIRNKWEQDQREYIRSHFGEPSVPDDGTRALEGILCTGNHSSCHLHMTRGIFAGSEASAFVMKAKARQREINIRHYEENHARNSNLISRLERRIRNTMLTSMESAKLKSESGSLVIEKVWRNVHLNDDMVFIRTLREKTMDLSVDIMLDGSSSQMSRQESIAAQGYIIAESLTRCGIPVRVSSFCSVRDFLVLNIYRDYEEIKKNREIFGYTVAGFNRDGLAIRTALHLAGGGKYQNRILIVLTDGDPNDMHGMSMSGRLPGRSMSGRLPGRREYAGPAGVEDAAREVRNGVRGGISVIGVFTGLDKNVEAARKIYGRNFARIESPEKFADVVGVLLQNELANME</sequence>
<evidence type="ECO:0000313" key="1">
    <source>
        <dbReference type="EMBL" id="ETA81164.1"/>
    </source>
</evidence>
<reference evidence="1 2" key="1">
    <citation type="journal article" date="2014" name="Genome Announc.">
        <title>Genome Sequence of Youngiibacter fragilis, the Type Strain of the Genus Youngiibacter.</title>
        <authorList>
            <person name="Wawrik C.B."/>
            <person name="Callaghan A.V."/>
            <person name="Stamps B.W."/>
            <person name="Wawrik B."/>
        </authorList>
    </citation>
    <scope>NUCLEOTIDE SEQUENCE [LARGE SCALE GENOMIC DNA]</scope>
    <source>
        <strain evidence="1 2">232.1</strain>
    </source>
</reference>
<dbReference type="PATRIC" id="fig|994573.3.peg.1396"/>
<evidence type="ECO:0008006" key="3">
    <source>
        <dbReference type="Google" id="ProtNLM"/>
    </source>
</evidence>
<evidence type="ECO:0000313" key="2">
    <source>
        <dbReference type="Proteomes" id="UP000017747"/>
    </source>
</evidence>
<dbReference type="PANTHER" id="PTHR41248:SF1">
    <property type="entry name" value="NORD PROTEIN"/>
    <property type="match status" value="1"/>
</dbReference>
<keyword evidence="2" id="KW-1185">Reference proteome</keyword>
<dbReference type="OrthoDB" id="1632179at2"/>
<dbReference type="InterPro" id="IPR051928">
    <property type="entry name" value="NorD/CobT"/>
</dbReference>
<dbReference type="RefSeq" id="WP_023384199.1">
    <property type="nucleotide sequence ID" value="NZ_AXUN02000146.1"/>
</dbReference>
<gene>
    <name evidence="1" type="ORF">T472_0207535</name>
</gene>
<dbReference type="Proteomes" id="UP000017747">
    <property type="component" value="Unassembled WGS sequence"/>
</dbReference>
<protein>
    <recommendedName>
        <fullName evidence="3">VWFA domain-containing protein</fullName>
    </recommendedName>
</protein>
<dbReference type="SUPFAM" id="SSF53300">
    <property type="entry name" value="vWA-like"/>
    <property type="match status" value="1"/>
</dbReference>
<dbReference type="EMBL" id="AXUN02000146">
    <property type="protein sequence ID" value="ETA81164.1"/>
    <property type="molecule type" value="Genomic_DNA"/>
</dbReference>
<organism evidence="1 2">
    <name type="scientific">Youngiibacter fragilis 232.1</name>
    <dbReference type="NCBI Taxonomy" id="994573"/>
    <lineage>
        <taxon>Bacteria</taxon>
        <taxon>Bacillati</taxon>
        <taxon>Bacillota</taxon>
        <taxon>Clostridia</taxon>
        <taxon>Eubacteriales</taxon>
        <taxon>Clostridiaceae</taxon>
        <taxon>Youngiibacter</taxon>
    </lineage>
</organism>
<name>V7I7F9_9CLOT</name>
<dbReference type="AlphaFoldDB" id="V7I7F9"/>
<dbReference type="PANTHER" id="PTHR41248">
    <property type="entry name" value="NORD PROTEIN"/>
    <property type="match status" value="1"/>
</dbReference>
<dbReference type="eggNOG" id="COG4548">
    <property type="taxonomic scope" value="Bacteria"/>
</dbReference>
<dbReference type="STRING" id="994573.T472_0207535"/>
<comment type="caution">
    <text evidence="1">The sequence shown here is derived from an EMBL/GenBank/DDBJ whole genome shotgun (WGS) entry which is preliminary data.</text>
</comment>
<proteinExistence type="predicted"/>
<dbReference type="InterPro" id="IPR036465">
    <property type="entry name" value="vWFA_dom_sf"/>
</dbReference>